<evidence type="ECO:0000313" key="5">
    <source>
        <dbReference type="EMBL" id="NKE73161.1"/>
    </source>
</evidence>
<dbReference type="EMBL" id="VTOW01000005">
    <property type="protein sequence ID" value="NKE73161.1"/>
    <property type="molecule type" value="Genomic_DNA"/>
</dbReference>
<dbReference type="InterPro" id="IPR005475">
    <property type="entry name" value="Transketolase-like_Pyr-bd"/>
</dbReference>
<dbReference type="Gene3D" id="3.40.50.970">
    <property type="match status" value="1"/>
</dbReference>
<keyword evidence="2" id="KW-0560">Oxidoreductase</keyword>
<dbReference type="PANTHER" id="PTHR43257:SF2">
    <property type="entry name" value="PYRUVATE DEHYDROGENASE E1 COMPONENT SUBUNIT BETA"/>
    <property type="match status" value="1"/>
</dbReference>
<sequence>MTTSSLTYGEAILSGFRYLLSNYPEVFVIGQGLWSPWYVGNSMTGLDKEFGQNRIIDSPVSELAVTGAAVGASLCGYRPIVVHPRMDFMILATDQIVNQAAKWSHMFGGQAHASVTVRSIVNRGGEQGAQHSQSLHAWFAHIPGLRVVMPATPEDARDLLIASVLSGDPVLYIDDRWLYEIEQEVSPIVEKNLRTEGPKVIRTGTDCTLVGSSYATQLCVEAAAHLEKQGVSCEIIDLRVVNPLIFDEIISSVEKTRKLCVVDGGWSACGLAGEIIAGICEKTAPSLLESTPVRLTLPDAPAPTSGPLESTYYFQSDDIVAAVLRLVSKRVGELSR</sequence>
<evidence type="ECO:0000256" key="2">
    <source>
        <dbReference type="ARBA" id="ARBA00023002"/>
    </source>
</evidence>
<dbReference type="AlphaFoldDB" id="A0A7X6ID31"/>
<name>A0A7X6ID31_9BACT</name>
<evidence type="ECO:0000313" key="6">
    <source>
        <dbReference type="Proteomes" id="UP000534783"/>
    </source>
</evidence>
<dbReference type="InterPro" id="IPR029061">
    <property type="entry name" value="THDP-binding"/>
</dbReference>
<keyword evidence="6" id="KW-1185">Reference proteome</keyword>
<dbReference type="SUPFAM" id="SSF52518">
    <property type="entry name" value="Thiamin diphosphate-binding fold (THDP-binding)"/>
    <property type="match status" value="1"/>
</dbReference>
<dbReference type="RefSeq" id="WP_168063099.1">
    <property type="nucleotide sequence ID" value="NZ_VTOW01000005.1"/>
</dbReference>
<protein>
    <submittedName>
        <fullName evidence="5">Alpha-ketoacid dehydrogenase subunit beta</fullName>
    </submittedName>
</protein>
<evidence type="ECO:0000259" key="4">
    <source>
        <dbReference type="SMART" id="SM00861"/>
    </source>
</evidence>
<gene>
    <name evidence="5" type="ORF">MNODULE_20610</name>
</gene>
<accession>A0A7X6ID31</accession>
<dbReference type="SUPFAM" id="SSF52922">
    <property type="entry name" value="TK C-terminal domain-like"/>
    <property type="match status" value="1"/>
</dbReference>
<dbReference type="PANTHER" id="PTHR43257">
    <property type="entry name" value="PYRUVATE DEHYDROGENASE E1 COMPONENT BETA SUBUNIT"/>
    <property type="match status" value="1"/>
</dbReference>
<comment type="caution">
    <text evidence="5">The sequence shown here is derived from an EMBL/GenBank/DDBJ whole genome shotgun (WGS) entry which is preliminary data.</text>
</comment>
<organism evidence="5 6">
    <name type="scientific">Candidatus Manganitrophus noduliformans</name>
    <dbReference type="NCBI Taxonomy" id="2606439"/>
    <lineage>
        <taxon>Bacteria</taxon>
        <taxon>Pseudomonadati</taxon>
        <taxon>Nitrospirota</taxon>
        <taxon>Nitrospiria</taxon>
        <taxon>Candidatus Troglogloeales</taxon>
        <taxon>Candidatus Manganitrophaceae</taxon>
        <taxon>Candidatus Manganitrophus</taxon>
    </lineage>
</organism>
<dbReference type="GO" id="GO:0016491">
    <property type="term" value="F:oxidoreductase activity"/>
    <property type="evidence" value="ECO:0007669"/>
    <property type="project" value="UniProtKB-KW"/>
</dbReference>
<evidence type="ECO:0000256" key="1">
    <source>
        <dbReference type="ARBA" id="ARBA00001964"/>
    </source>
</evidence>
<reference evidence="5 6" key="1">
    <citation type="journal article" date="2020" name="Nature">
        <title>Bacterial chemolithoautotrophy via manganese oxidation.</title>
        <authorList>
            <person name="Yu H."/>
            <person name="Leadbetter J.R."/>
        </authorList>
    </citation>
    <scope>NUCLEOTIDE SEQUENCE [LARGE SCALE GENOMIC DNA]</scope>
    <source>
        <strain evidence="5 6">Mn-1</strain>
    </source>
</reference>
<dbReference type="Pfam" id="PF02779">
    <property type="entry name" value="Transket_pyr"/>
    <property type="match status" value="1"/>
</dbReference>
<dbReference type="Proteomes" id="UP000534783">
    <property type="component" value="Unassembled WGS sequence"/>
</dbReference>
<dbReference type="InterPro" id="IPR009014">
    <property type="entry name" value="Transketo_C/PFOR_II"/>
</dbReference>
<evidence type="ECO:0000256" key="3">
    <source>
        <dbReference type="ARBA" id="ARBA00023052"/>
    </source>
</evidence>
<feature type="domain" description="Transketolase-like pyrimidine-binding" evidence="4">
    <location>
        <begin position="6"/>
        <end position="181"/>
    </location>
</feature>
<comment type="cofactor">
    <cofactor evidence="1">
        <name>thiamine diphosphate</name>
        <dbReference type="ChEBI" id="CHEBI:58937"/>
    </cofactor>
</comment>
<proteinExistence type="predicted"/>
<keyword evidence="3" id="KW-0786">Thiamine pyrophosphate</keyword>
<dbReference type="SMART" id="SM00861">
    <property type="entry name" value="Transket_pyr"/>
    <property type="match status" value="1"/>
</dbReference>
<dbReference type="Gene3D" id="3.40.50.920">
    <property type="match status" value="1"/>
</dbReference>
<dbReference type="InterPro" id="IPR033248">
    <property type="entry name" value="Transketolase_C"/>
</dbReference>
<dbReference type="Pfam" id="PF02780">
    <property type="entry name" value="Transketolase_C"/>
    <property type="match status" value="1"/>
</dbReference>